<dbReference type="Pfam" id="PF04860">
    <property type="entry name" value="Phage_portal"/>
    <property type="match status" value="1"/>
</dbReference>
<protein>
    <recommendedName>
        <fullName evidence="2">Phage portal protein</fullName>
    </recommendedName>
</protein>
<organism evidence="1">
    <name type="scientific">marine sediment metagenome</name>
    <dbReference type="NCBI Taxonomy" id="412755"/>
    <lineage>
        <taxon>unclassified sequences</taxon>
        <taxon>metagenomes</taxon>
        <taxon>ecological metagenomes</taxon>
    </lineage>
</organism>
<dbReference type="InterPro" id="IPR006944">
    <property type="entry name" value="Phage/GTA_portal"/>
</dbReference>
<comment type="caution">
    <text evidence="1">The sequence shown here is derived from an EMBL/GenBank/DDBJ whole genome shotgun (WGS) entry which is preliminary data.</text>
</comment>
<proteinExistence type="predicted"/>
<sequence length="171" mass="18869">MLLPKGLDKPTAIEIAHDKAQFLETRKHQRTVIAGAFGVPPHLVGDLERATFNNVEQQDQDFTLNVVMPVAQAFEAAMERDLLTAIDRSGGIVIRFNLDSVLRADFKSRQEGLRVQRDGGALSANEWREIEGRNPLPEGSGGSDYLRPANFVVAGEELEDDEIEPNDTATD</sequence>
<evidence type="ECO:0008006" key="2">
    <source>
        <dbReference type="Google" id="ProtNLM"/>
    </source>
</evidence>
<accession>A0A0F9DHP3</accession>
<dbReference type="AlphaFoldDB" id="A0A0F9DHP3"/>
<dbReference type="EMBL" id="LAZR01041616">
    <property type="protein sequence ID" value="KKL11528.1"/>
    <property type="molecule type" value="Genomic_DNA"/>
</dbReference>
<evidence type="ECO:0000313" key="1">
    <source>
        <dbReference type="EMBL" id="KKL11528.1"/>
    </source>
</evidence>
<name>A0A0F9DHP3_9ZZZZ</name>
<gene>
    <name evidence="1" type="ORF">LCGC14_2544930</name>
</gene>
<reference evidence="1" key="1">
    <citation type="journal article" date="2015" name="Nature">
        <title>Complex archaea that bridge the gap between prokaryotes and eukaryotes.</title>
        <authorList>
            <person name="Spang A."/>
            <person name="Saw J.H."/>
            <person name="Jorgensen S.L."/>
            <person name="Zaremba-Niedzwiedzka K."/>
            <person name="Martijn J."/>
            <person name="Lind A.E."/>
            <person name="van Eijk R."/>
            <person name="Schleper C."/>
            <person name="Guy L."/>
            <person name="Ettema T.J."/>
        </authorList>
    </citation>
    <scope>NUCLEOTIDE SEQUENCE</scope>
</reference>